<dbReference type="InterPro" id="IPR015275">
    <property type="entry name" value="Actin-fragmin_kin_cat_dom"/>
</dbReference>
<dbReference type="Pfam" id="PF09192">
    <property type="entry name" value="Act-Frag_cataly"/>
    <property type="match status" value="1"/>
</dbReference>
<evidence type="ECO:0000313" key="2">
    <source>
        <dbReference type="EMBL" id="GMI21243.1"/>
    </source>
</evidence>
<dbReference type="AlphaFoldDB" id="A0A9W7L195"/>
<dbReference type="EMBL" id="BRYA01000527">
    <property type="protein sequence ID" value="GMI21243.1"/>
    <property type="molecule type" value="Genomic_DNA"/>
</dbReference>
<reference evidence="3" key="1">
    <citation type="journal article" date="2023" name="Commun. Biol.">
        <title>Genome analysis of Parmales, the sister group of diatoms, reveals the evolutionary specialization of diatoms from phago-mixotrophs to photoautotrophs.</title>
        <authorList>
            <person name="Ban H."/>
            <person name="Sato S."/>
            <person name="Yoshikawa S."/>
            <person name="Yamada K."/>
            <person name="Nakamura Y."/>
            <person name="Ichinomiya M."/>
            <person name="Sato N."/>
            <person name="Blanc-Mathieu R."/>
            <person name="Endo H."/>
            <person name="Kuwata A."/>
            <person name="Ogata H."/>
        </authorList>
    </citation>
    <scope>NUCLEOTIDE SEQUENCE [LARGE SCALE GENOMIC DNA]</scope>
</reference>
<dbReference type="SUPFAM" id="SSF56112">
    <property type="entry name" value="Protein kinase-like (PK-like)"/>
    <property type="match status" value="1"/>
</dbReference>
<name>A0A9W7L195_9STRA</name>
<dbReference type="OrthoDB" id="196613at2759"/>
<organism evidence="2 3">
    <name type="scientific">Triparma columacea</name>
    <dbReference type="NCBI Taxonomy" id="722753"/>
    <lineage>
        <taxon>Eukaryota</taxon>
        <taxon>Sar</taxon>
        <taxon>Stramenopiles</taxon>
        <taxon>Ochrophyta</taxon>
        <taxon>Bolidophyceae</taxon>
        <taxon>Parmales</taxon>
        <taxon>Triparmaceae</taxon>
        <taxon>Triparma</taxon>
    </lineage>
</organism>
<evidence type="ECO:0000259" key="1">
    <source>
        <dbReference type="Pfam" id="PF09192"/>
    </source>
</evidence>
<accession>A0A9W7L195</accession>
<gene>
    <name evidence="2" type="ORF">TrCOL_g1911</name>
</gene>
<proteinExistence type="predicted"/>
<feature type="domain" description="Actin-fragmin kinase catalytic" evidence="1">
    <location>
        <begin position="302"/>
        <end position="497"/>
    </location>
</feature>
<dbReference type="Gene3D" id="3.30.1010.10">
    <property type="entry name" value="Phosphatidylinositol 3-kinase Catalytic Subunit, Chain A, domain 4"/>
    <property type="match status" value="1"/>
</dbReference>
<comment type="caution">
    <text evidence="2">The sequence shown here is derived from an EMBL/GenBank/DDBJ whole genome shotgun (WGS) entry which is preliminary data.</text>
</comment>
<evidence type="ECO:0000313" key="3">
    <source>
        <dbReference type="Proteomes" id="UP001165065"/>
    </source>
</evidence>
<dbReference type="InterPro" id="IPR036940">
    <property type="entry name" value="PI3/4_kinase_cat_sf"/>
</dbReference>
<dbReference type="Proteomes" id="UP001165065">
    <property type="component" value="Unassembled WGS sequence"/>
</dbReference>
<dbReference type="InterPro" id="IPR011009">
    <property type="entry name" value="Kinase-like_dom_sf"/>
</dbReference>
<protein>
    <recommendedName>
        <fullName evidence="1">Actin-fragmin kinase catalytic domain-containing protein</fullName>
    </recommendedName>
</protein>
<sequence>MFIFDFDRTLTNGISSPGETNLSMLVRGGSSTITSLSRAQSLGCPLYIITARRPSALTVEQINASLDNAQSALSPFFLRGPATTLNHNEIPLARGGHIYAADYQKAAALAHIIGDYRPPPSIYFFDDVVVNSYIVATTTSKHLPPKHPPISLTSFWWDSFEEEAGPDPTMTPSHTATTDSNYADHARHMLAAFGVTASECDERIELYRSITKGSRSTRRAGEALKEDELARVKAASKEVRANMGPLESVLGARFARGPRPPPPSNDWRAKAAADKSRAAAAKALFRDRPVSSLPPGLLSDPRWETMFQVESPDEGTTGGLTFVATLSGAFAIKSANDLAEEYIGTHFLHAAGVPTPAVIMTFPGDEEHACILKAVEEVAKQYSRRGDAEGATSIMMHGLTSMRKFDGPLLLMELVPAASTLNQIGGRASIFLEPDMDPLSRTRLESIGRMWILDTVLNFRDRFTSRINYSEYDAAVVAAESEEDKVALTGNCDNVLISEGGVGIVAVDSHVKLIIGSDNSDARSRSLAMLLGSVSSLLADESSNPISFDWLRFTVEVVSGHSLSDSALEAARIGAIKGLFATSSAVSSARAEIEKGIANRNEKWTASLLRIDIEALSLVAKEVESKLGEHCEVCVPPQPLDVPAALEPNVGSTVEGIGASPLLWARLSDELKEALVNERVLGISPGPHSAGDFWYLEQGA</sequence>
<keyword evidence="3" id="KW-1185">Reference proteome</keyword>
<dbReference type="Gene3D" id="1.10.1070.11">
    <property type="entry name" value="Phosphatidylinositol 3-/4-kinase, catalytic domain"/>
    <property type="match status" value="1"/>
</dbReference>